<dbReference type="STRING" id="104102.AtDm6_2832"/>
<dbReference type="Pfam" id="PF01697">
    <property type="entry name" value="Glyco_transf_92"/>
    <property type="match status" value="1"/>
</dbReference>
<dbReference type="AlphaFoldDB" id="A0A094ZF27"/>
<dbReference type="Gene3D" id="3.90.550.10">
    <property type="entry name" value="Spore Coat Polysaccharide Biosynthesis Protein SpsA, Chain A"/>
    <property type="match status" value="1"/>
</dbReference>
<dbReference type="GO" id="GO:0005737">
    <property type="term" value="C:cytoplasm"/>
    <property type="evidence" value="ECO:0007669"/>
    <property type="project" value="TreeGrafter"/>
</dbReference>
<organism evidence="7 8">
    <name type="scientific">Acetobacter tropicalis</name>
    <dbReference type="NCBI Taxonomy" id="104102"/>
    <lineage>
        <taxon>Bacteria</taxon>
        <taxon>Pseudomonadati</taxon>
        <taxon>Pseudomonadota</taxon>
        <taxon>Alphaproteobacteria</taxon>
        <taxon>Acetobacterales</taxon>
        <taxon>Acetobacteraceae</taxon>
        <taxon>Acetobacter</taxon>
    </lineage>
</organism>
<evidence type="ECO:0000256" key="2">
    <source>
        <dbReference type="ARBA" id="ARBA00022676"/>
    </source>
</evidence>
<dbReference type="SUPFAM" id="SSF53448">
    <property type="entry name" value="Nucleotide-diphospho-sugar transferases"/>
    <property type="match status" value="1"/>
</dbReference>
<keyword evidence="4" id="KW-0812">Transmembrane</keyword>
<keyword evidence="2" id="KW-0328">Glycosyltransferase</keyword>
<keyword evidence="8" id="KW-1185">Reference proteome</keyword>
<evidence type="ECO:0000256" key="1">
    <source>
        <dbReference type="ARBA" id="ARBA00004167"/>
    </source>
</evidence>
<keyword evidence="5" id="KW-1133">Transmembrane helix</keyword>
<dbReference type="InterPro" id="IPR029044">
    <property type="entry name" value="Nucleotide-diphossugar_trans"/>
</dbReference>
<comment type="subcellular location">
    <subcellularLocation>
        <location evidence="1">Membrane</location>
        <topology evidence="1">Single-pass membrane protein</topology>
    </subcellularLocation>
</comment>
<comment type="caution">
    <text evidence="7">The sequence shown here is derived from an EMBL/GenBank/DDBJ whole genome shotgun (WGS) entry which is preliminary data.</text>
</comment>
<dbReference type="GO" id="GO:0016757">
    <property type="term" value="F:glycosyltransferase activity"/>
    <property type="evidence" value="ECO:0007669"/>
    <property type="project" value="UniProtKB-KW"/>
</dbReference>
<reference evidence="7 8" key="1">
    <citation type="submission" date="2014-06" db="EMBL/GenBank/DDBJ databases">
        <title>Functional and comparative genomic analyses of the Drosophila gut microbiota identify candidate symbiosis factors.</title>
        <authorList>
            <person name="Newell P.D."/>
            <person name="Chaston J.M."/>
            <person name="Douglas A.E."/>
        </authorList>
    </citation>
    <scope>NUCLEOTIDE SEQUENCE [LARGE SCALE GENOMIC DNA]</scope>
    <source>
        <strain evidence="7 8">DmCS_006</strain>
    </source>
</reference>
<proteinExistence type="predicted"/>
<protein>
    <submittedName>
        <fullName evidence="7">Uncharacterized protein</fullName>
    </submittedName>
</protein>
<dbReference type="GO" id="GO:0016020">
    <property type="term" value="C:membrane"/>
    <property type="evidence" value="ECO:0007669"/>
    <property type="project" value="UniProtKB-SubCell"/>
</dbReference>
<name>A0A094ZF27_9PROT</name>
<evidence type="ECO:0000313" key="8">
    <source>
        <dbReference type="Proteomes" id="UP000029448"/>
    </source>
</evidence>
<evidence type="ECO:0000256" key="6">
    <source>
        <dbReference type="ARBA" id="ARBA00023136"/>
    </source>
</evidence>
<keyword evidence="6" id="KW-0472">Membrane</keyword>
<keyword evidence="3" id="KW-0808">Transferase</keyword>
<evidence type="ECO:0000256" key="3">
    <source>
        <dbReference type="ARBA" id="ARBA00022679"/>
    </source>
</evidence>
<sequence>MHDIAGWIAWHSALGVEKFYIYDDYSTDGTYQVIKSISDKVNIEYYRSNIEKEGNFYYRQRDSFFDAAEKAKNHYEWIAFLDGDEYLSLSSAPSIVEFLDGFDQNCSAIALSWRIFGSSSRVLKDNVPIYRAFKHHSREDFGDNALVKSIVRPEKLVLSYENPHKFIINSGIYVDALGQEVAWNGATKKVTWEGACVNHYICRSMEHYIGRIKRRIGVDLSNTTNYWNHFDRNEIFFSEREDICNKADKILFSEKKSIINSYISKCKKERNDVLFKQIKYSQPSDEDGADIYKIFSNDGEGLYVNNIDGHLVKVPSDYPVFGIIYRKNRDVVYLVRIVDGYISDIKYHIISENRKNFAYSYNIEHEGEEYIYLRSPETQKLMCFIPKESGNSVDVNRETKSLWERAKIAEIEIGASFHSDPSVVKDFDSAWNWLSASDSFVTYNDFVLMFSGLPSQEKEKLNLHAQGVFSWLL</sequence>
<dbReference type="InterPro" id="IPR008166">
    <property type="entry name" value="Glyco_transf_92"/>
</dbReference>
<dbReference type="EMBL" id="JOKM01000102">
    <property type="protein sequence ID" value="KGB21196.1"/>
    <property type="molecule type" value="Genomic_DNA"/>
</dbReference>
<accession>A0A094ZF27</accession>
<dbReference type="PANTHER" id="PTHR21461">
    <property type="entry name" value="GLYCOSYLTRANSFERASE FAMILY 92 PROTEIN"/>
    <property type="match status" value="1"/>
</dbReference>
<dbReference type="PANTHER" id="PTHR21461:SF69">
    <property type="entry name" value="GLYCOSYLTRANSFERASE FAMILY 92 PROTEIN"/>
    <property type="match status" value="1"/>
</dbReference>
<dbReference type="CDD" id="cd00761">
    <property type="entry name" value="Glyco_tranf_GTA_type"/>
    <property type="match status" value="1"/>
</dbReference>
<gene>
    <name evidence="7" type="ORF">AtDm6_2832</name>
</gene>
<dbReference type="PATRIC" id="fig|104102.7.peg.2799"/>
<evidence type="ECO:0000256" key="5">
    <source>
        <dbReference type="ARBA" id="ARBA00022989"/>
    </source>
</evidence>
<dbReference type="Proteomes" id="UP000029448">
    <property type="component" value="Unassembled WGS sequence"/>
</dbReference>
<evidence type="ECO:0000256" key="4">
    <source>
        <dbReference type="ARBA" id="ARBA00022692"/>
    </source>
</evidence>
<evidence type="ECO:0000313" key="7">
    <source>
        <dbReference type="EMBL" id="KGB21196.1"/>
    </source>
</evidence>